<keyword evidence="6" id="KW-1185">Reference proteome</keyword>
<dbReference type="SUPFAM" id="SSF46689">
    <property type="entry name" value="Homeodomain-like"/>
    <property type="match status" value="1"/>
</dbReference>
<dbReference type="Proteomes" id="UP000077824">
    <property type="component" value="Chromosome"/>
</dbReference>
<dbReference type="KEGG" id="chh:A0O34_17670"/>
<dbReference type="PROSITE" id="PS01124">
    <property type="entry name" value="HTH_ARAC_FAMILY_2"/>
    <property type="match status" value="1"/>
</dbReference>
<keyword evidence="2" id="KW-0238">DNA-binding</keyword>
<dbReference type="PANTHER" id="PTHR43280">
    <property type="entry name" value="ARAC-FAMILY TRANSCRIPTIONAL REGULATOR"/>
    <property type="match status" value="1"/>
</dbReference>
<dbReference type="GO" id="GO:0003700">
    <property type="term" value="F:DNA-binding transcription factor activity"/>
    <property type="evidence" value="ECO:0007669"/>
    <property type="project" value="InterPro"/>
</dbReference>
<dbReference type="AlphaFoldDB" id="A0A172XZ57"/>
<dbReference type="Gene3D" id="1.10.10.60">
    <property type="entry name" value="Homeodomain-like"/>
    <property type="match status" value="1"/>
</dbReference>
<dbReference type="OrthoDB" id="662446at2"/>
<keyword evidence="1" id="KW-0805">Transcription regulation</keyword>
<dbReference type="GO" id="GO:0043565">
    <property type="term" value="F:sequence-specific DNA binding"/>
    <property type="evidence" value="ECO:0007669"/>
    <property type="project" value="InterPro"/>
</dbReference>
<evidence type="ECO:0000256" key="2">
    <source>
        <dbReference type="ARBA" id="ARBA00023125"/>
    </source>
</evidence>
<dbReference type="RefSeq" id="WP_066757608.1">
    <property type="nucleotide sequence ID" value="NZ_CP015199.1"/>
</dbReference>
<feature type="domain" description="HTH araC/xylS-type" evidence="4">
    <location>
        <begin position="158"/>
        <end position="255"/>
    </location>
</feature>
<dbReference type="EMBL" id="CP015199">
    <property type="protein sequence ID" value="ANF52234.1"/>
    <property type="molecule type" value="Genomic_DNA"/>
</dbReference>
<name>A0A172XZ57_9FLAO</name>
<evidence type="ECO:0000313" key="5">
    <source>
        <dbReference type="EMBL" id="ANF52234.1"/>
    </source>
</evidence>
<accession>A0A172XZ57</accession>
<sequence length="267" mass="31890">MKVDFYKPKNNILKKHIAGYYFVSEDRNSTPVSYLTFPNNYCILSIYQNAEEVFSKNRYIIRPSKENKIVSSLFSRYSKPIEIIYENLVNEITIYFNPIKINHFIDNPKIFEEAQISDFIPFPDFEEKMELIFNHTCRDKQIKLLEDYLISKFAKKDLSIIEQILSDIDAGLRLELIAEKYNFTRQHINKIFSKNVGKTPSEYRKVQRFRNALLNQKISANLTDLSNDNLYFDQSHFIRHFKELTDKKPSDFFKKVDIDKENIWLYL</sequence>
<gene>
    <name evidence="5" type="ORF">A0O34_17670</name>
</gene>
<evidence type="ECO:0000256" key="1">
    <source>
        <dbReference type="ARBA" id="ARBA00023015"/>
    </source>
</evidence>
<dbReference type="SMART" id="SM00342">
    <property type="entry name" value="HTH_ARAC"/>
    <property type="match status" value="1"/>
</dbReference>
<proteinExistence type="predicted"/>
<dbReference type="InterPro" id="IPR009057">
    <property type="entry name" value="Homeodomain-like_sf"/>
</dbReference>
<dbReference type="STRING" id="1685010.A0O34_17670"/>
<dbReference type="PANTHER" id="PTHR43280:SF2">
    <property type="entry name" value="HTH-TYPE TRANSCRIPTIONAL REGULATOR EXSA"/>
    <property type="match status" value="1"/>
</dbReference>
<evidence type="ECO:0000259" key="4">
    <source>
        <dbReference type="PROSITE" id="PS01124"/>
    </source>
</evidence>
<protein>
    <recommendedName>
        <fullName evidence="4">HTH araC/xylS-type domain-containing protein</fullName>
    </recommendedName>
</protein>
<dbReference type="InterPro" id="IPR018060">
    <property type="entry name" value="HTH_AraC"/>
</dbReference>
<evidence type="ECO:0000256" key="3">
    <source>
        <dbReference type="ARBA" id="ARBA00023163"/>
    </source>
</evidence>
<evidence type="ECO:0000313" key="6">
    <source>
        <dbReference type="Proteomes" id="UP000077824"/>
    </source>
</evidence>
<reference evidence="5 6" key="1">
    <citation type="submission" date="2016-04" db="EMBL/GenBank/DDBJ databases">
        <title>Complete Genome Sequence of Chryseobacterium sp. IHBB 10212.</title>
        <authorList>
            <person name="Pal M."/>
            <person name="Swarnkar M.K."/>
            <person name="Kaushal K."/>
            <person name="Chhibber S."/>
            <person name="Singh A.K."/>
            <person name="Gulati A."/>
        </authorList>
    </citation>
    <scope>NUCLEOTIDE SEQUENCE [LARGE SCALE GENOMIC DNA]</scope>
    <source>
        <strain evidence="5 6">IHBB 10212</strain>
    </source>
</reference>
<dbReference type="Pfam" id="PF12833">
    <property type="entry name" value="HTH_18"/>
    <property type="match status" value="1"/>
</dbReference>
<keyword evidence="3" id="KW-0804">Transcription</keyword>
<organism evidence="5 6">
    <name type="scientific">Chryseobacterium glaciei</name>
    <dbReference type="NCBI Taxonomy" id="1685010"/>
    <lineage>
        <taxon>Bacteria</taxon>
        <taxon>Pseudomonadati</taxon>
        <taxon>Bacteroidota</taxon>
        <taxon>Flavobacteriia</taxon>
        <taxon>Flavobacteriales</taxon>
        <taxon>Weeksellaceae</taxon>
        <taxon>Chryseobacterium group</taxon>
        <taxon>Chryseobacterium</taxon>
    </lineage>
</organism>